<dbReference type="InterPro" id="IPR036388">
    <property type="entry name" value="WH-like_DNA-bd_sf"/>
</dbReference>
<evidence type="ECO:0000259" key="5">
    <source>
        <dbReference type="PROSITE" id="PS50931"/>
    </source>
</evidence>
<dbReference type="GO" id="GO:0006351">
    <property type="term" value="P:DNA-templated transcription"/>
    <property type="evidence" value="ECO:0007669"/>
    <property type="project" value="TreeGrafter"/>
</dbReference>
<dbReference type="Proteomes" id="UP000297475">
    <property type="component" value="Unassembled WGS sequence"/>
</dbReference>
<accession>A0A4Z0WC47</accession>
<dbReference type="PROSITE" id="PS50931">
    <property type="entry name" value="HTH_LYSR"/>
    <property type="match status" value="1"/>
</dbReference>
<comment type="caution">
    <text evidence="6">The sequence shown here is derived from an EMBL/GenBank/DDBJ whole genome shotgun (WGS) entry which is preliminary data.</text>
</comment>
<comment type="similarity">
    <text evidence="1">Belongs to the LysR transcriptional regulatory family.</text>
</comment>
<sequence length="307" mass="33979">MTDLNDMALFARVVEHGSFSATARALGMPKATLSRRIARLEDELEVRLLNRTTRSLHVTELGSEFLRHCQAVILAGEAGKEIIQRAGAQPKGRVYLTAPIAIAQTMLARLLPEFMLQYPEIDVHLESTNRAIDIIAEGIDVAVRVRHGIDDSSLILRNLAESSLLTVASPGLFTANSSVLHPQDLVRFPSLSMRFADGRPRWEFSRAGEDPINVSHRPRLVTDDMTVLREAAVQGVGVVALPGFVCRPWIESGDLIRVCPDWQHRAGQIHAVYPHRKGLLPVVRCLVDFLAERFPVVAKQEGVRPDG</sequence>
<dbReference type="Gene3D" id="3.40.190.290">
    <property type="match status" value="1"/>
</dbReference>
<evidence type="ECO:0000313" key="7">
    <source>
        <dbReference type="Proteomes" id="UP000297475"/>
    </source>
</evidence>
<keyword evidence="2" id="KW-0805">Transcription regulation</keyword>
<dbReference type="AlphaFoldDB" id="A0A4Z0WC47"/>
<dbReference type="GO" id="GO:0003700">
    <property type="term" value="F:DNA-binding transcription factor activity"/>
    <property type="evidence" value="ECO:0007669"/>
    <property type="project" value="InterPro"/>
</dbReference>
<dbReference type="InterPro" id="IPR005119">
    <property type="entry name" value="LysR_subst-bd"/>
</dbReference>
<evidence type="ECO:0000256" key="2">
    <source>
        <dbReference type="ARBA" id="ARBA00023015"/>
    </source>
</evidence>
<dbReference type="Pfam" id="PF00126">
    <property type="entry name" value="HTH_1"/>
    <property type="match status" value="1"/>
</dbReference>
<dbReference type="SUPFAM" id="SSF46785">
    <property type="entry name" value="Winged helix' DNA-binding domain"/>
    <property type="match status" value="1"/>
</dbReference>
<keyword evidence="7" id="KW-1185">Reference proteome</keyword>
<evidence type="ECO:0000313" key="6">
    <source>
        <dbReference type="EMBL" id="TGG92379.1"/>
    </source>
</evidence>
<gene>
    <name evidence="6" type="ORF">E4656_12945</name>
</gene>
<dbReference type="SUPFAM" id="SSF53850">
    <property type="entry name" value="Periplasmic binding protein-like II"/>
    <property type="match status" value="1"/>
</dbReference>
<dbReference type="EMBL" id="SRMF01000005">
    <property type="protein sequence ID" value="TGG92379.1"/>
    <property type="molecule type" value="Genomic_DNA"/>
</dbReference>
<reference evidence="6 7" key="1">
    <citation type="submission" date="2019-04" db="EMBL/GenBank/DDBJ databases">
        <title>Natronospirillum operosus gen. nov., sp. nov., a haloalkaliphilic satellite isolated from decaying biomass of laboratory culture of cyanobacterium Geitlerinema sp. and proposal of Natronospirillaceae fam. nov. and Saccharospirillaceae fam. nov.</title>
        <authorList>
            <person name="Kevbrin V."/>
            <person name="Boltyanskaya Y."/>
            <person name="Koziaeva V."/>
            <person name="Grouzdev D.S."/>
            <person name="Park M."/>
            <person name="Cho J."/>
        </authorList>
    </citation>
    <scope>NUCLEOTIDE SEQUENCE [LARGE SCALE GENOMIC DNA]</scope>
    <source>
        <strain evidence="6 7">G-116</strain>
    </source>
</reference>
<protein>
    <submittedName>
        <fullName evidence="6">LysR family transcriptional regulator</fullName>
    </submittedName>
</protein>
<dbReference type="Pfam" id="PF03466">
    <property type="entry name" value="LysR_substrate"/>
    <property type="match status" value="1"/>
</dbReference>
<dbReference type="Gene3D" id="1.10.10.10">
    <property type="entry name" value="Winged helix-like DNA-binding domain superfamily/Winged helix DNA-binding domain"/>
    <property type="match status" value="1"/>
</dbReference>
<dbReference type="PANTHER" id="PTHR30537:SF31">
    <property type="entry name" value="TRANSCRIPTIONAL REGULATOR, LYSR FAMILY"/>
    <property type="match status" value="1"/>
</dbReference>
<organism evidence="6 7">
    <name type="scientific">Natronospirillum operosum</name>
    <dbReference type="NCBI Taxonomy" id="2759953"/>
    <lineage>
        <taxon>Bacteria</taxon>
        <taxon>Pseudomonadati</taxon>
        <taxon>Pseudomonadota</taxon>
        <taxon>Gammaproteobacteria</taxon>
        <taxon>Oceanospirillales</taxon>
        <taxon>Natronospirillaceae</taxon>
        <taxon>Natronospirillum</taxon>
    </lineage>
</organism>
<evidence type="ECO:0000256" key="4">
    <source>
        <dbReference type="ARBA" id="ARBA00023163"/>
    </source>
</evidence>
<proteinExistence type="inferred from homology"/>
<dbReference type="InterPro" id="IPR000847">
    <property type="entry name" value="LysR_HTH_N"/>
</dbReference>
<evidence type="ECO:0000256" key="1">
    <source>
        <dbReference type="ARBA" id="ARBA00009437"/>
    </source>
</evidence>
<dbReference type="PANTHER" id="PTHR30537">
    <property type="entry name" value="HTH-TYPE TRANSCRIPTIONAL REGULATOR"/>
    <property type="match status" value="1"/>
</dbReference>
<feature type="domain" description="HTH lysR-type" evidence="5">
    <location>
        <begin position="1"/>
        <end position="59"/>
    </location>
</feature>
<keyword evidence="3" id="KW-0238">DNA-binding</keyword>
<dbReference type="InterPro" id="IPR058163">
    <property type="entry name" value="LysR-type_TF_proteobact-type"/>
</dbReference>
<dbReference type="FunFam" id="1.10.10.10:FF:000001">
    <property type="entry name" value="LysR family transcriptional regulator"/>
    <property type="match status" value="1"/>
</dbReference>
<name>A0A4Z0WC47_9GAMM</name>
<dbReference type="OrthoDB" id="9815676at2"/>
<dbReference type="GO" id="GO:0043565">
    <property type="term" value="F:sequence-specific DNA binding"/>
    <property type="evidence" value="ECO:0007669"/>
    <property type="project" value="TreeGrafter"/>
</dbReference>
<dbReference type="InterPro" id="IPR036390">
    <property type="entry name" value="WH_DNA-bd_sf"/>
</dbReference>
<dbReference type="RefSeq" id="WP_135483713.1">
    <property type="nucleotide sequence ID" value="NZ_SRMF01000005.1"/>
</dbReference>
<keyword evidence="4" id="KW-0804">Transcription</keyword>
<evidence type="ECO:0000256" key="3">
    <source>
        <dbReference type="ARBA" id="ARBA00023125"/>
    </source>
</evidence>